<organism evidence="2 3">
    <name type="scientific">Malonomonas rubra DSM 5091</name>
    <dbReference type="NCBI Taxonomy" id="1122189"/>
    <lineage>
        <taxon>Bacteria</taxon>
        <taxon>Pseudomonadati</taxon>
        <taxon>Thermodesulfobacteriota</taxon>
        <taxon>Desulfuromonadia</taxon>
        <taxon>Desulfuromonadales</taxon>
        <taxon>Geopsychrobacteraceae</taxon>
        <taxon>Malonomonas</taxon>
    </lineage>
</organism>
<keyword evidence="1" id="KW-0472">Membrane</keyword>
<keyword evidence="1" id="KW-1133">Transmembrane helix</keyword>
<protein>
    <submittedName>
        <fullName evidence="2">Uncharacterized protein</fullName>
    </submittedName>
</protein>
<name>A0A1M6J6F2_MALRU</name>
<feature type="transmembrane region" description="Helical" evidence="1">
    <location>
        <begin position="49"/>
        <end position="80"/>
    </location>
</feature>
<dbReference type="STRING" id="1122189.SAMN02745165_02319"/>
<gene>
    <name evidence="2" type="ORF">SAMN02745165_02319</name>
</gene>
<keyword evidence="1" id="KW-0812">Transmembrane</keyword>
<dbReference type="Proteomes" id="UP000184171">
    <property type="component" value="Unassembled WGS sequence"/>
</dbReference>
<evidence type="ECO:0000256" key="1">
    <source>
        <dbReference type="SAM" id="Phobius"/>
    </source>
</evidence>
<evidence type="ECO:0000313" key="3">
    <source>
        <dbReference type="Proteomes" id="UP000184171"/>
    </source>
</evidence>
<dbReference type="EMBL" id="FQZT01000008">
    <property type="protein sequence ID" value="SHJ42314.1"/>
    <property type="molecule type" value="Genomic_DNA"/>
</dbReference>
<dbReference type="AlphaFoldDB" id="A0A1M6J6F2"/>
<sequence length="105" mass="11444">MLNKATLAALLLIVAGIIHNYSFMCRKLAPGELKAVYPTTAVGKLILDLSWVGFAAVGLFLTFALSLPLGVLATVMYFLLQPPLARLLGFKGLTDYVKHIDRKKP</sequence>
<keyword evidence="3" id="KW-1185">Reference proteome</keyword>
<evidence type="ECO:0000313" key="2">
    <source>
        <dbReference type="EMBL" id="SHJ42314.1"/>
    </source>
</evidence>
<reference evidence="2 3" key="1">
    <citation type="submission" date="2016-11" db="EMBL/GenBank/DDBJ databases">
        <authorList>
            <person name="Jaros S."/>
            <person name="Januszkiewicz K."/>
            <person name="Wedrychowicz H."/>
        </authorList>
    </citation>
    <scope>NUCLEOTIDE SEQUENCE [LARGE SCALE GENOMIC DNA]</scope>
    <source>
        <strain evidence="2 3">DSM 5091</strain>
    </source>
</reference>
<proteinExistence type="predicted"/>
<dbReference type="RefSeq" id="WP_072908898.1">
    <property type="nucleotide sequence ID" value="NZ_FQZT01000008.1"/>
</dbReference>
<accession>A0A1M6J6F2</accession>